<keyword evidence="4 11" id="KW-0547">Nucleotide-binding</keyword>
<dbReference type="Gene3D" id="3.10.290.10">
    <property type="entry name" value="RNA-binding S4 domain"/>
    <property type="match status" value="1"/>
</dbReference>
<dbReference type="PANTHER" id="PTHR11766:SF0">
    <property type="entry name" value="TYROSINE--TRNA LIGASE, MITOCHONDRIAL"/>
    <property type="match status" value="1"/>
</dbReference>
<dbReference type="GO" id="GO:0005829">
    <property type="term" value="C:cytosol"/>
    <property type="evidence" value="ECO:0007669"/>
    <property type="project" value="TreeGrafter"/>
</dbReference>
<keyword evidence="5 11" id="KW-0067">ATP-binding</keyword>
<dbReference type="SUPFAM" id="SSF55174">
    <property type="entry name" value="Alpha-L RNA-binding motif"/>
    <property type="match status" value="1"/>
</dbReference>
<feature type="short sequence motif" description="'HIGH' region" evidence="11">
    <location>
        <begin position="37"/>
        <end position="46"/>
    </location>
</feature>
<evidence type="ECO:0000256" key="4">
    <source>
        <dbReference type="ARBA" id="ARBA00022741"/>
    </source>
</evidence>
<dbReference type="GO" id="GO:0005524">
    <property type="term" value="F:ATP binding"/>
    <property type="evidence" value="ECO:0007669"/>
    <property type="project" value="UniProtKB-UniRule"/>
</dbReference>
<protein>
    <recommendedName>
        <fullName evidence="11">Tyrosine--tRNA ligase</fullName>
        <ecNumber evidence="11">6.1.1.1</ecNumber>
    </recommendedName>
    <alternativeName>
        <fullName evidence="11">Tyrosyl-tRNA synthetase</fullName>
        <shortName evidence="11">TyrRS</shortName>
    </alternativeName>
</protein>
<keyword evidence="7 11" id="KW-0648">Protein biosynthesis</keyword>
<dbReference type="OrthoDB" id="9804243at2"/>
<evidence type="ECO:0000256" key="9">
    <source>
        <dbReference type="ARBA" id="ARBA00048248"/>
    </source>
</evidence>
<comment type="similarity">
    <text evidence="10 11">Belongs to the class-I aminoacyl-tRNA synthetase family. TyrS type 1 subfamily.</text>
</comment>
<dbReference type="EC" id="6.1.1.1" evidence="11"/>
<keyword evidence="15" id="KW-1185">Reference proteome</keyword>
<dbReference type="Pfam" id="PF00579">
    <property type="entry name" value="tRNA-synt_1b"/>
    <property type="match status" value="1"/>
</dbReference>
<dbReference type="PANTHER" id="PTHR11766">
    <property type="entry name" value="TYROSYL-TRNA SYNTHETASE"/>
    <property type="match status" value="1"/>
</dbReference>
<gene>
    <name evidence="11 14" type="primary">tyrS</name>
    <name evidence="14" type="ORF">PbJCM13498_14120</name>
</gene>
<dbReference type="InterPro" id="IPR024088">
    <property type="entry name" value="Tyr-tRNA-ligase_bac-type"/>
</dbReference>
<evidence type="ECO:0000256" key="12">
    <source>
        <dbReference type="PROSITE-ProRule" id="PRU00182"/>
    </source>
</evidence>
<dbReference type="InterPro" id="IPR001412">
    <property type="entry name" value="aa-tRNA-synth_I_CS"/>
</dbReference>
<dbReference type="FunFam" id="3.40.50.620:FF:000008">
    <property type="entry name" value="Tyrosine--tRNA ligase"/>
    <property type="match status" value="1"/>
</dbReference>
<keyword evidence="3 11" id="KW-0436">Ligase</keyword>
<dbReference type="NCBIfam" id="TIGR00234">
    <property type="entry name" value="tyrS"/>
    <property type="match status" value="1"/>
</dbReference>
<evidence type="ECO:0000256" key="2">
    <source>
        <dbReference type="ARBA" id="ARBA00022490"/>
    </source>
</evidence>
<sequence length="430" mass="48363">MNFVNELTWRGMIHDMMPGTEEQIKKEMTTAYVGIDPTADSLHIGHLVGVMMLKHFQVAGHKPIVLVGGATGMIGDPSGKSQERNLLDEETLRHNQNCLKEQLEKFLDFNPDVENGAEMVNNYDWMKEFSFLGFIRDIGKHITVNYMMSKDSVKKRLDGSSKTGLSFTEFTYQLVQGTDFLHLYETKNCKLQMGGSDQWGNITTGTELIRRKLGGEAFALTCPLITKADGKKFGKTESGNVWLDPKRTSPYKFYQFWLNTSDEDAERYIKIFTLLPKEEIEKLVAEHQEAPHTRILQKTLAKEVTCMVHSEADYDAAVEASQILFGKGTEEQLRKLDEDTFLSVFEGVPQFPVDRKLLDESVGVIDLLAEHTEVFPSKGELRRTIKGGGLSINKSKVTADDATVNAASLIGEKYLLVQKGKKNYFLIIAG</sequence>
<evidence type="ECO:0000256" key="5">
    <source>
        <dbReference type="ARBA" id="ARBA00022840"/>
    </source>
</evidence>
<evidence type="ECO:0000256" key="11">
    <source>
        <dbReference type="HAMAP-Rule" id="MF_02006"/>
    </source>
</evidence>
<evidence type="ECO:0000313" key="15">
    <source>
        <dbReference type="Proteomes" id="UP000391834"/>
    </source>
</evidence>
<accession>A0A5M4AXB2</accession>
<feature type="domain" description="Tyrosine--tRNA ligase SYY-like C-terminal" evidence="13">
    <location>
        <begin position="344"/>
        <end position="427"/>
    </location>
</feature>
<dbReference type="AlphaFoldDB" id="A0A5M4AXB2"/>
<reference evidence="14 15" key="1">
    <citation type="submission" date="2019-10" db="EMBL/GenBank/DDBJ databases">
        <title>Prolixibacter strains distinguished by the presence of nitrate reductase genes were adept at nitrate-dependent anaerobic corrosion of metallic iron and carbon steel.</title>
        <authorList>
            <person name="Iino T."/>
            <person name="Shono N."/>
            <person name="Ito K."/>
            <person name="Nakamura R."/>
            <person name="Sueoka K."/>
            <person name="Harayama S."/>
            <person name="Ohkuma M."/>
        </authorList>
    </citation>
    <scope>NUCLEOTIDE SEQUENCE [LARGE SCALE GENOMIC DNA]</scope>
    <source>
        <strain evidence="14 15">JCM 13498</strain>
    </source>
</reference>
<dbReference type="InterPro" id="IPR002305">
    <property type="entry name" value="aa-tRNA-synth_Ic"/>
</dbReference>
<dbReference type="CDD" id="cd00805">
    <property type="entry name" value="TyrRS_core"/>
    <property type="match status" value="1"/>
</dbReference>
<feature type="binding site" evidence="11">
    <location>
        <position position="172"/>
    </location>
    <ligand>
        <name>L-tyrosine</name>
        <dbReference type="ChEBI" id="CHEBI:58315"/>
    </ligand>
</feature>
<dbReference type="InterPro" id="IPR014729">
    <property type="entry name" value="Rossmann-like_a/b/a_fold"/>
</dbReference>
<dbReference type="SUPFAM" id="SSF52374">
    <property type="entry name" value="Nucleotidylyl transferase"/>
    <property type="match status" value="1"/>
</dbReference>
<evidence type="ECO:0000256" key="1">
    <source>
        <dbReference type="ARBA" id="ARBA00004496"/>
    </source>
</evidence>
<dbReference type="HAMAP" id="MF_02006">
    <property type="entry name" value="Tyr_tRNA_synth_type1"/>
    <property type="match status" value="1"/>
</dbReference>
<dbReference type="InterPro" id="IPR054608">
    <property type="entry name" value="SYY-like_C"/>
</dbReference>
<dbReference type="GO" id="GO:0042803">
    <property type="term" value="F:protein homodimerization activity"/>
    <property type="evidence" value="ECO:0007669"/>
    <property type="project" value="UniProtKB-ARBA"/>
</dbReference>
<dbReference type="GO" id="GO:0003723">
    <property type="term" value="F:RNA binding"/>
    <property type="evidence" value="ECO:0007669"/>
    <property type="project" value="UniProtKB-KW"/>
</dbReference>
<feature type="binding site" evidence="11">
    <location>
        <position position="176"/>
    </location>
    <ligand>
        <name>L-tyrosine</name>
        <dbReference type="ChEBI" id="CHEBI:58315"/>
    </ligand>
</feature>
<dbReference type="InterPro" id="IPR024107">
    <property type="entry name" value="Tyr-tRNA-ligase_bac_1"/>
</dbReference>
<evidence type="ECO:0000256" key="7">
    <source>
        <dbReference type="ARBA" id="ARBA00022917"/>
    </source>
</evidence>
<comment type="caution">
    <text evidence="14">The sequence shown here is derived from an EMBL/GenBank/DDBJ whole genome shotgun (WGS) entry which is preliminary data.</text>
</comment>
<organism evidence="14 15">
    <name type="scientific">Prolixibacter bellariivorans</name>
    <dbReference type="NCBI Taxonomy" id="314319"/>
    <lineage>
        <taxon>Bacteria</taxon>
        <taxon>Pseudomonadati</taxon>
        <taxon>Bacteroidota</taxon>
        <taxon>Bacteroidia</taxon>
        <taxon>Marinilabiliales</taxon>
        <taxon>Prolixibacteraceae</taxon>
        <taxon>Prolixibacter</taxon>
    </lineage>
</organism>
<comment type="subcellular location">
    <subcellularLocation>
        <location evidence="1 11">Cytoplasm</location>
    </subcellularLocation>
</comment>
<feature type="binding site" evidence="11">
    <location>
        <position position="32"/>
    </location>
    <ligand>
        <name>L-tyrosine</name>
        <dbReference type="ChEBI" id="CHEBI:58315"/>
    </ligand>
</feature>
<comment type="subunit">
    <text evidence="11">Homodimer.</text>
</comment>
<comment type="function">
    <text evidence="11">Catalyzes the attachment of tyrosine to tRNA(Tyr) in a two-step reaction: tyrosine is first activated by ATP to form Tyr-AMP and then transferred to the acceptor end of tRNA(Tyr).</text>
</comment>
<dbReference type="Proteomes" id="UP000391834">
    <property type="component" value="Unassembled WGS sequence"/>
</dbReference>
<dbReference type="RefSeq" id="WP_025865101.1">
    <property type="nucleotide sequence ID" value="NZ_BLAX01000001.1"/>
</dbReference>
<evidence type="ECO:0000256" key="3">
    <source>
        <dbReference type="ARBA" id="ARBA00022598"/>
    </source>
</evidence>
<dbReference type="InterPro" id="IPR036986">
    <property type="entry name" value="S4_RNA-bd_sf"/>
</dbReference>
<dbReference type="FunFam" id="3.10.290.10:FF:000014">
    <property type="entry name" value="Tyrosine--tRNA ligase"/>
    <property type="match status" value="1"/>
</dbReference>
<dbReference type="GO" id="GO:0004831">
    <property type="term" value="F:tyrosine-tRNA ligase activity"/>
    <property type="evidence" value="ECO:0007669"/>
    <property type="project" value="UniProtKB-UniRule"/>
</dbReference>
<dbReference type="Pfam" id="PF22421">
    <property type="entry name" value="SYY_C-terminal"/>
    <property type="match status" value="1"/>
</dbReference>
<dbReference type="Gene3D" id="1.10.240.10">
    <property type="entry name" value="Tyrosyl-Transfer RNA Synthetase"/>
    <property type="match status" value="1"/>
</dbReference>
<feature type="short sequence motif" description="'KMSKS' region" evidence="11">
    <location>
        <begin position="232"/>
        <end position="236"/>
    </location>
</feature>
<dbReference type="PROSITE" id="PS00178">
    <property type="entry name" value="AA_TRNA_LIGASE_I"/>
    <property type="match status" value="1"/>
</dbReference>
<evidence type="ECO:0000256" key="6">
    <source>
        <dbReference type="ARBA" id="ARBA00022884"/>
    </source>
</evidence>
<keyword evidence="6 12" id="KW-0694">RNA-binding</keyword>
<dbReference type="FunFam" id="1.10.240.10:FF:000001">
    <property type="entry name" value="Tyrosine--tRNA ligase"/>
    <property type="match status" value="1"/>
</dbReference>
<dbReference type="PRINTS" id="PR01040">
    <property type="entry name" value="TRNASYNTHTYR"/>
</dbReference>
<dbReference type="InterPro" id="IPR002307">
    <property type="entry name" value="Tyr-tRNA-ligase"/>
</dbReference>
<dbReference type="Gene3D" id="3.40.50.620">
    <property type="entry name" value="HUPs"/>
    <property type="match status" value="1"/>
</dbReference>
<keyword evidence="8 11" id="KW-0030">Aminoacyl-tRNA synthetase</keyword>
<proteinExistence type="inferred from homology"/>
<comment type="catalytic activity">
    <reaction evidence="9 11">
        <text>tRNA(Tyr) + L-tyrosine + ATP = L-tyrosyl-tRNA(Tyr) + AMP + diphosphate + H(+)</text>
        <dbReference type="Rhea" id="RHEA:10220"/>
        <dbReference type="Rhea" id="RHEA-COMP:9706"/>
        <dbReference type="Rhea" id="RHEA-COMP:9707"/>
        <dbReference type="ChEBI" id="CHEBI:15378"/>
        <dbReference type="ChEBI" id="CHEBI:30616"/>
        <dbReference type="ChEBI" id="CHEBI:33019"/>
        <dbReference type="ChEBI" id="CHEBI:58315"/>
        <dbReference type="ChEBI" id="CHEBI:78442"/>
        <dbReference type="ChEBI" id="CHEBI:78536"/>
        <dbReference type="ChEBI" id="CHEBI:456215"/>
        <dbReference type="EC" id="6.1.1.1"/>
    </reaction>
</comment>
<name>A0A5M4AXB2_9BACT</name>
<feature type="binding site" evidence="11">
    <location>
        <position position="235"/>
    </location>
    <ligand>
        <name>ATP</name>
        <dbReference type="ChEBI" id="CHEBI:30616"/>
    </ligand>
</feature>
<evidence type="ECO:0000256" key="8">
    <source>
        <dbReference type="ARBA" id="ARBA00023146"/>
    </source>
</evidence>
<evidence type="ECO:0000256" key="10">
    <source>
        <dbReference type="ARBA" id="ARBA00060965"/>
    </source>
</evidence>
<dbReference type="PROSITE" id="PS50889">
    <property type="entry name" value="S4"/>
    <property type="match status" value="1"/>
</dbReference>
<evidence type="ECO:0000313" key="14">
    <source>
        <dbReference type="EMBL" id="GET32549.1"/>
    </source>
</evidence>
<dbReference type="EMBL" id="BLAX01000001">
    <property type="protein sequence ID" value="GET32549.1"/>
    <property type="molecule type" value="Genomic_DNA"/>
</dbReference>
<evidence type="ECO:0000259" key="13">
    <source>
        <dbReference type="Pfam" id="PF22421"/>
    </source>
</evidence>
<keyword evidence="2 11" id="KW-0963">Cytoplasm</keyword>
<dbReference type="GO" id="GO:0006437">
    <property type="term" value="P:tyrosyl-tRNA aminoacylation"/>
    <property type="evidence" value="ECO:0007669"/>
    <property type="project" value="UniProtKB-UniRule"/>
</dbReference>